<feature type="domain" description="EF-hand" evidence="3">
    <location>
        <begin position="53"/>
        <end position="88"/>
    </location>
</feature>
<dbReference type="EMBL" id="JAEPQZ010000005">
    <property type="protein sequence ID" value="KAG2181267.1"/>
    <property type="molecule type" value="Genomic_DNA"/>
</dbReference>
<feature type="domain" description="EF-hand" evidence="3">
    <location>
        <begin position="90"/>
        <end position="125"/>
    </location>
</feature>
<evidence type="ECO:0000259" key="3">
    <source>
        <dbReference type="PROSITE" id="PS50222"/>
    </source>
</evidence>
<proteinExistence type="predicted"/>
<dbReference type="AlphaFoldDB" id="A0A8H7UGX1"/>
<evidence type="ECO:0000313" key="4">
    <source>
        <dbReference type="EMBL" id="KAG2181267.1"/>
    </source>
</evidence>
<feature type="domain" description="EF-hand" evidence="3">
    <location>
        <begin position="126"/>
        <end position="161"/>
    </location>
</feature>
<evidence type="ECO:0000313" key="5">
    <source>
        <dbReference type="Proteomes" id="UP000654370"/>
    </source>
</evidence>
<evidence type="ECO:0000256" key="2">
    <source>
        <dbReference type="ARBA" id="ARBA00022837"/>
    </source>
</evidence>
<dbReference type="InterPro" id="IPR050145">
    <property type="entry name" value="Centrin_CML-like"/>
</dbReference>
<reference evidence="4" key="1">
    <citation type="submission" date="2020-12" db="EMBL/GenBank/DDBJ databases">
        <title>Metabolic potential, ecology and presence of endohyphal bacteria is reflected in genomic diversity of Mucoromycotina.</title>
        <authorList>
            <person name="Muszewska A."/>
            <person name="Okrasinska A."/>
            <person name="Steczkiewicz K."/>
            <person name="Drgas O."/>
            <person name="Orlowska M."/>
            <person name="Perlinska-Lenart U."/>
            <person name="Aleksandrzak-Piekarczyk T."/>
            <person name="Szatraj K."/>
            <person name="Zielenkiewicz U."/>
            <person name="Pilsyk S."/>
            <person name="Malc E."/>
            <person name="Mieczkowski P."/>
            <person name="Kruszewska J.S."/>
            <person name="Biernat P."/>
            <person name="Pawlowska J."/>
        </authorList>
    </citation>
    <scope>NUCLEOTIDE SEQUENCE</scope>
    <source>
        <strain evidence="4">WA0000067209</strain>
    </source>
</reference>
<organism evidence="4 5">
    <name type="scientific">Mortierella isabellina</name>
    <name type="common">Filamentous fungus</name>
    <name type="synonym">Umbelopsis isabellina</name>
    <dbReference type="NCBI Taxonomy" id="91625"/>
    <lineage>
        <taxon>Eukaryota</taxon>
        <taxon>Fungi</taxon>
        <taxon>Fungi incertae sedis</taxon>
        <taxon>Mucoromycota</taxon>
        <taxon>Mucoromycotina</taxon>
        <taxon>Umbelopsidomycetes</taxon>
        <taxon>Umbelopsidales</taxon>
        <taxon>Umbelopsidaceae</taxon>
        <taxon>Umbelopsis</taxon>
    </lineage>
</organism>
<name>A0A8H7UGX1_MORIS</name>
<comment type="caution">
    <text evidence="4">The sequence shown here is derived from an EMBL/GenBank/DDBJ whole genome shotgun (WGS) entry which is preliminary data.</text>
</comment>
<protein>
    <recommendedName>
        <fullName evidence="3">EF-hand domain-containing protein</fullName>
    </recommendedName>
</protein>
<dbReference type="InterPro" id="IPR018247">
    <property type="entry name" value="EF_Hand_1_Ca_BS"/>
</dbReference>
<dbReference type="InterPro" id="IPR002048">
    <property type="entry name" value="EF_hand_dom"/>
</dbReference>
<dbReference type="FunFam" id="1.10.238.10:FF:000001">
    <property type="entry name" value="Calmodulin 1"/>
    <property type="match status" value="1"/>
</dbReference>
<dbReference type="PANTHER" id="PTHR23050">
    <property type="entry name" value="CALCIUM BINDING PROTEIN"/>
    <property type="match status" value="1"/>
</dbReference>
<sequence>MAMLTNNIEKAHQPMNEFEIEEARECFKALDPENKGVTASELAAAMSSLGKSYSDQEIQDMISTADKHGKGKVDFQDFLALLENQRAKGSHESAFEEVFQAMDSDKDGNITVDDIVRYMQSQGVNMTSEEVKEMVHAADVSGDGRVNYEEFVKILTPSRINTKTFI</sequence>
<dbReference type="CDD" id="cd00051">
    <property type="entry name" value="EFh"/>
    <property type="match status" value="2"/>
</dbReference>
<feature type="domain" description="EF-hand" evidence="3">
    <location>
        <begin position="18"/>
        <end position="52"/>
    </location>
</feature>
<accession>A0A8H7UGX1</accession>
<evidence type="ECO:0000256" key="1">
    <source>
        <dbReference type="ARBA" id="ARBA00022737"/>
    </source>
</evidence>
<dbReference type="Pfam" id="PF13499">
    <property type="entry name" value="EF-hand_7"/>
    <property type="match status" value="2"/>
</dbReference>
<dbReference type="Gene3D" id="1.10.238.10">
    <property type="entry name" value="EF-hand"/>
    <property type="match status" value="2"/>
</dbReference>
<dbReference type="OrthoDB" id="26525at2759"/>
<dbReference type="GO" id="GO:0005509">
    <property type="term" value="F:calcium ion binding"/>
    <property type="evidence" value="ECO:0007669"/>
    <property type="project" value="InterPro"/>
</dbReference>
<dbReference type="PROSITE" id="PS50222">
    <property type="entry name" value="EF_HAND_2"/>
    <property type="match status" value="4"/>
</dbReference>
<dbReference type="SUPFAM" id="SSF47473">
    <property type="entry name" value="EF-hand"/>
    <property type="match status" value="1"/>
</dbReference>
<dbReference type="PROSITE" id="PS00018">
    <property type="entry name" value="EF_HAND_1"/>
    <property type="match status" value="2"/>
</dbReference>
<dbReference type="InterPro" id="IPR011992">
    <property type="entry name" value="EF-hand-dom_pair"/>
</dbReference>
<keyword evidence="1" id="KW-0677">Repeat</keyword>
<keyword evidence="5" id="KW-1185">Reference proteome</keyword>
<dbReference type="Proteomes" id="UP000654370">
    <property type="component" value="Unassembled WGS sequence"/>
</dbReference>
<dbReference type="SMART" id="SM00054">
    <property type="entry name" value="EFh"/>
    <property type="match status" value="4"/>
</dbReference>
<gene>
    <name evidence="4" type="ORF">INT43_008850</name>
</gene>
<keyword evidence="2" id="KW-0106">Calcium</keyword>